<dbReference type="Proteomes" id="UP000014155">
    <property type="component" value="Unassembled WGS sequence"/>
</dbReference>
<dbReference type="PANTHER" id="PTHR46558">
    <property type="entry name" value="TRACRIPTIONAL REGULATORY PROTEIN-RELATED-RELATED"/>
    <property type="match status" value="1"/>
</dbReference>
<dbReference type="SMART" id="SM00530">
    <property type="entry name" value="HTH_XRE"/>
    <property type="match status" value="1"/>
</dbReference>
<comment type="caution">
    <text evidence="3">The sequence shown here is derived from an EMBL/GenBank/DDBJ whole genome shotgun (WGS) entry which is preliminary data.</text>
</comment>
<keyword evidence="4" id="KW-1185">Reference proteome</keyword>
<evidence type="ECO:0000259" key="2">
    <source>
        <dbReference type="PROSITE" id="PS50943"/>
    </source>
</evidence>
<organism evidence="3 4">
    <name type="scientific">Ruminiclostridium cellobioparum subsp. termitidis CT1112</name>
    <dbReference type="NCBI Taxonomy" id="1195236"/>
    <lineage>
        <taxon>Bacteria</taxon>
        <taxon>Bacillati</taxon>
        <taxon>Bacillota</taxon>
        <taxon>Clostridia</taxon>
        <taxon>Eubacteriales</taxon>
        <taxon>Oscillospiraceae</taxon>
        <taxon>Ruminiclostridium</taxon>
    </lineage>
</organism>
<dbReference type="CDD" id="cd00093">
    <property type="entry name" value="HTH_XRE"/>
    <property type="match status" value="1"/>
</dbReference>
<dbReference type="PROSITE" id="PS50943">
    <property type="entry name" value="HTH_CROC1"/>
    <property type="match status" value="1"/>
</dbReference>
<protein>
    <submittedName>
        <fullName evidence="3">Helix-turn-helix protein</fullName>
    </submittedName>
</protein>
<evidence type="ECO:0000256" key="1">
    <source>
        <dbReference type="ARBA" id="ARBA00023125"/>
    </source>
</evidence>
<dbReference type="PATRIC" id="fig|1195236.3.peg.4969"/>
<evidence type="ECO:0000313" key="4">
    <source>
        <dbReference type="Proteomes" id="UP000014155"/>
    </source>
</evidence>
<dbReference type="InterPro" id="IPR010982">
    <property type="entry name" value="Lambda_DNA-bd_dom_sf"/>
</dbReference>
<evidence type="ECO:0000313" key="3">
    <source>
        <dbReference type="EMBL" id="EMS69584.1"/>
    </source>
</evidence>
<gene>
    <name evidence="3" type="ORF">CTER_4781</name>
</gene>
<accession>S0FK86</accession>
<dbReference type="GO" id="GO:0003677">
    <property type="term" value="F:DNA binding"/>
    <property type="evidence" value="ECO:0007669"/>
    <property type="project" value="UniProtKB-KW"/>
</dbReference>
<proteinExistence type="predicted"/>
<sequence>MGFGDRLKELREEKGITQKELGRIVNISDRVIGYYEANNKFPKDEYVLKKLADFFDVSIDYLVDRTSNRKSLDGFIAESASAYGIYLNDLPEEAIKRIKEYVELMRLKYNKGNKVEK</sequence>
<dbReference type="EMBL" id="AORV01000065">
    <property type="protein sequence ID" value="EMS69584.1"/>
    <property type="molecule type" value="Genomic_DNA"/>
</dbReference>
<dbReference type="STRING" id="1195236.CTER_4781"/>
<dbReference type="RefSeq" id="WP_004629846.1">
    <property type="nucleotide sequence ID" value="NZ_AORV01000065.1"/>
</dbReference>
<dbReference type="PANTHER" id="PTHR46558:SF11">
    <property type="entry name" value="HTH-TYPE TRANSCRIPTIONAL REGULATOR XRE"/>
    <property type="match status" value="1"/>
</dbReference>
<dbReference type="Gene3D" id="1.10.260.40">
    <property type="entry name" value="lambda repressor-like DNA-binding domains"/>
    <property type="match status" value="1"/>
</dbReference>
<dbReference type="SUPFAM" id="SSF47413">
    <property type="entry name" value="lambda repressor-like DNA-binding domains"/>
    <property type="match status" value="1"/>
</dbReference>
<name>S0FK86_RUMCE</name>
<keyword evidence="1" id="KW-0238">DNA-binding</keyword>
<dbReference type="Pfam" id="PF01381">
    <property type="entry name" value="HTH_3"/>
    <property type="match status" value="1"/>
</dbReference>
<reference evidence="3 4" key="1">
    <citation type="journal article" date="2013" name="Genome Announc.">
        <title>Draft Genome Sequence of the Cellulolytic, Mesophilic, Anaerobic Bacterium Clostridium termitidis Strain CT1112 (DSM 5398).</title>
        <authorList>
            <person name="Lal S."/>
            <person name="Ramachandran U."/>
            <person name="Zhang X."/>
            <person name="Munir R."/>
            <person name="Sparling R."/>
            <person name="Levin D.B."/>
        </authorList>
    </citation>
    <scope>NUCLEOTIDE SEQUENCE [LARGE SCALE GENOMIC DNA]</scope>
    <source>
        <strain evidence="3 4">CT1112</strain>
    </source>
</reference>
<dbReference type="AlphaFoldDB" id="S0FK86"/>
<feature type="domain" description="HTH cro/C1-type" evidence="2">
    <location>
        <begin position="7"/>
        <end position="62"/>
    </location>
</feature>
<dbReference type="InterPro" id="IPR001387">
    <property type="entry name" value="Cro/C1-type_HTH"/>
</dbReference>
<dbReference type="eggNOG" id="COG1396">
    <property type="taxonomic scope" value="Bacteria"/>
</dbReference>